<dbReference type="GO" id="GO:0016811">
    <property type="term" value="F:hydrolase activity, acting on carbon-nitrogen (but not peptide) bonds, in linear amides"/>
    <property type="evidence" value="ECO:0007669"/>
    <property type="project" value="UniProtKB-ARBA"/>
</dbReference>
<dbReference type="InterPro" id="IPR003010">
    <property type="entry name" value="C-N_Hydrolase"/>
</dbReference>
<dbReference type="EMBL" id="VXJS01000002">
    <property type="protein sequence ID" value="KAA8679845.1"/>
    <property type="molecule type" value="Genomic_DNA"/>
</dbReference>
<dbReference type="InterPro" id="IPR050345">
    <property type="entry name" value="Aliph_Amidase/BUP"/>
</dbReference>
<comment type="caution">
    <text evidence="3">The sequence shown here is derived from an EMBL/GenBank/DDBJ whole genome shotgun (WGS) entry which is preliminary data.</text>
</comment>
<keyword evidence="4" id="KW-1185">Reference proteome</keyword>
<dbReference type="SUPFAM" id="SSF56317">
    <property type="entry name" value="Carbon-nitrogen hydrolase"/>
    <property type="match status" value="1"/>
</dbReference>
<dbReference type="CDD" id="cd07197">
    <property type="entry name" value="nitrilase"/>
    <property type="match status" value="1"/>
</dbReference>
<gene>
    <name evidence="3" type="ORF">F4W18_06365</name>
</gene>
<feature type="domain" description="CN hydrolase" evidence="2">
    <location>
        <begin position="4"/>
        <end position="241"/>
    </location>
</feature>
<dbReference type="AlphaFoldDB" id="A0A5M9P4W0"/>
<dbReference type="PANTHER" id="PTHR43674">
    <property type="entry name" value="NITRILASE C965.09-RELATED"/>
    <property type="match status" value="1"/>
</dbReference>
<organism evidence="3 4">
    <name type="scientific">Vibrio gigantis</name>
    <dbReference type="NCBI Taxonomy" id="296199"/>
    <lineage>
        <taxon>Bacteria</taxon>
        <taxon>Pseudomonadati</taxon>
        <taxon>Pseudomonadota</taxon>
        <taxon>Gammaproteobacteria</taxon>
        <taxon>Vibrionales</taxon>
        <taxon>Vibrionaceae</taxon>
        <taxon>Vibrio</taxon>
    </lineage>
</organism>
<dbReference type="PROSITE" id="PS50263">
    <property type="entry name" value="CN_HYDROLASE"/>
    <property type="match status" value="1"/>
</dbReference>
<evidence type="ECO:0000256" key="1">
    <source>
        <dbReference type="ARBA" id="ARBA00022801"/>
    </source>
</evidence>
<keyword evidence="1 3" id="KW-0378">Hydrolase</keyword>
<dbReference type="Proteomes" id="UP000322521">
    <property type="component" value="Unassembled WGS sequence"/>
</dbReference>
<name>A0A5M9P4W0_9VIBR</name>
<dbReference type="InterPro" id="IPR036526">
    <property type="entry name" value="C-N_Hydrolase_sf"/>
</dbReference>
<protein>
    <submittedName>
        <fullName evidence="3">Carbon-nitrogen hydrolase family protein</fullName>
    </submittedName>
</protein>
<evidence type="ECO:0000313" key="4">
    <source>
        <dbReference type="Proteomes" id="UP000322521"/>
    </source>
</evidence>
<accession>A0A5M9P4W0</accession>
<evidence type="ECO:0000259" key="2">
    <source>
        <dbReference type="PROSITE" id="PS50263"/>
    </source>
</evidence>
<evidence type="ECO:0000313" key="3">
    <source>
        <dbReference type="EMBL" id="KAA8679845.1"/>
    </source>
</evidence>
<dbReference type="Pfam" id="PF00795">
    <property type="entry name" value="CN_hydrolase"/>
    <property type="match status" value="1"/>
</dbReference>
<dbReference type="OrthoDB" id="9803803at2"/>
<dbReference type="PANTHER" id="PTHR43674:SF2">
    <property type="entry name" value="BETA-UREIDOPROPIONASE"/>
    <property type="match status" value="1"/>
</dbReference>
<dbReference type="Gene3D" id="3.60.110.10">
    <property type="entry name" value="Carbon-nitrogen hydrolase"/>
    <property type="match status" value="1"/>
</dbReference>
<proteinExistence type="predicted"/>
<sequence length="263" mass="29115">MNDVSITLVQLEVEYKNKQKNLALVSDLLDAQASVGDITLLPELFSTGYIFNQASEVHELSENFANSQTIDSLSRLAAKHETLIVAGIAEEDQGQYYNSVAVIDGTGLRHKYRKVSQTKFDKQYFSRGDEHLMFEHKGLKFGVAICFDIWFPEIMRAYQSVDVILHPANFGGHHSFAIGQARALEEGCHIVTCNRVGQDVVDAFTATYCGGSRVYSPKGDLVLQCSDKQSVETVSIQDLSLAPQYNGVDVLEEIEHITSALSC</sequence>
<reference evidence="3 4" key="1">
    <citation type="submission" date="2019-09" db="EMBL/GenBank/DDBJ databases">
        <title>Draft genome sequence of various Type strains from the CCUG.</title>
        <authorList>
            <person name="Pineiro-Iglesias B."/>
            <person name="Tunovic T."/>
            <person name="Unosson C."/>
            <person name="Inganas E."/>
            <person name="Ohlen M."/>
            <person name="Cardew S."/>
            <person name="Jensie-Markopoulos S."/>
            <person name="Salva-Serra F."/>
            <person name="Jaen-Luchoro D."/>
            <person name="Karlsson R."/>
            <person name="Svensson-Stadler L."/>
            <person name="Chun J."/>
            <person name="Moore E."/>
        </authorList>
    </citation>
    <scope>NUCLEOTIDE SEQUENCE [LARGE SCALE GENOMIC DNA]</scope>
    <source>
        <strain evidence="3 4">CCUG 56969T</strain>
    </source>
</reference>
<dbReference type="RefSeq" id="WP_086713742.1">
    <property type="nucleotide sequence ID" value="NZ_AP025493.1"/>
</dbReference>